<name>A0A1J5SM94_9ZZZZ</name>
<dbReference type="Gene3D" id="2.60.120.10">
    <property type="entry name" value="Jelly Rolls"/>
    <property type="match status" value="2"/>
</dbReference>
<evidence type="ECO:0000313" key="2">
    <source>
        <dbReference type="EMBL" id="OIR09583.1"/>
    </source>
</evidence>
<dbReference type="AlphaFoldDB" id="A0A1J5SM94"/>
<evidence type="ECO:0000259" key="1">
    <source>
        <dbReference type="Pfam" id="PF12973"/>
    </source>
</evidence>
<accession>A0A1J5SM94</accession>
<sequence length="218" mass="24382">MKLNQDSSRRVVLESPALQWVDSSLPGIKRKLLEHHGDEFSRSTSFLRYGPNTQFEPQDNVSGQEILVLEGVYEDDAGSYTAGTYIKNPPGLSHATGSESGCTLFVKNNYLTLDDTQRTVIDTRNADWFQGLVSGLTVLPLAEIGTKHTALVRWAPETRFNPHRHYGGEEILVLEGVFEDEFGRYPEGTWIRSPHMSGHHPFSIEGCLILVMTGHLLD</sequence>
<feature type="domain" description="ChrR-like cupin" evidence="1">
    <location>
        <begin position="9"/>
        <end position="110"/>
    </location>
</feature>
<reference evidence="2" key="1">
    <citation type="submission" date="2016-10" db="EMBL/GenBank/DDBJ databases">
        <title>Sequence of Gallionella enrichment culture.</title>
        <authorList>
            <person name="Poehlein A."/>
            <person name="Muehling M."/>
            <person name="Daniel R."/>
        </authorList>
    </citation>
    <scope>NUCLEOTIDE SEQUENCE</scope>
</reference>
<comment type="caution">
    <text evidence="2">The sequence shown here is derived from an EMBL/GenBank/DDBJ whole genome shotgun (WGS) entry which is preliminary data.</text>
</comment>
<dbReference type="EMBL" id="MLJW01000026">
    <property type="protein sequence ID" value="OIR09583.1"/>
    <property type="molecule type" value="Genomic_DNA"/>
</dbReference>
<protein>
    <submittedName>
        <fullName evidence="2">ChrR cupin-like domain protein</fullName>
    </submittedName>
</protein>
<feature type="domain" description="ChrR-like cupin" evidence="1">
    <location>
        <begin position="117"/>
        <end position="216"/>
    </location>
</feature>
<proteinExistence type="predicted"/>
<dbReference type="SUPFAM" id="SSF51182">
    <property type="entry name" value="RmlC-like cupins"/>
    <property type="match status" value="2"/>
</dbReference>
<dbReference type="InterPro" id="IPR014710">
    <property type="entry name" value="RmlC-like_jellyroll"/>
</dbReference>
<dbReference type="InterPro" id="IPR011051">
    <property type="entry name" value="RmlC_Cupin_sf"/>
</dbReference>
<organism evidence="2">
    <name type="scientific">mine drainage metagenome</name>
    <dbReference type="NCBI Taxonomy" id="410659"/>
    <lineage>
        <taxon>unclassified sequences</taxon>
        <taxon>metagenomes</taxon>
        <taxon>ecological metagenomes</taxon>
    </lineage>
</organism>
<dbReference type="Pfam" id="PF12973">
    <property type="entry name" value="Cupin_7"/>
    <property type="match status" value="2"/>
</dbReference>
<dbReference type="InterPro" id="IPR025979">
    <property type="entry name" value="ChrR-like_cupin_dom"/>
</dbReference>
<gene>
    <name evidence="2" type="ORF">GALL_84270</name>
</gene>
<dbReference type="CDD" id="cd20303">
    <property type="entry name" value="cupin_ChrR_1"/>
    <property type="match status" value="2"/>
</dbReference>